<sequence>MMKPLRPEITPTVIAATTTTTTATPAAAETGVAVDAAEAAVEVETEHSIVKRSGHRTHISSSGLH</sequence>
<feature type="region of interest" description="Disordered" evidence="1">
    <location>
        <begin position="44"/>
        <end position="65"/>
    </location>
</feature>
<dbReference type="EMBL" id="LXQA010829520">
    <property type="protein sequence ID" value="MCI73004.1"/>
    <property type="molecule type" value="Genomic_DNA"/>
</dbReference>
<accession>A0A392UK35</accession>
<organism evidence="2 3">
    <name type="scientific">Trifolium medium</name>
    <dbReference type="NCBI Taxonomy" id="97028"/>
    <lineage>
        <taxon>Eukaryota</taxon>
        <taxon>Viridiplantae</taxon>
        <taxon>Streptophyta</taxon>
        <taxon>Embryophyta</taxon>
        <taxon>Tracheophyta</taxon>
        <taxon>Spermatophyta</taxon>
        <taxon>Magnoliopsida</taxon>
        <taxon>eudicotyledons</taxon>
        <taxon>Gunneridae</taxon>
        <taxon>Pentapetalae</taxon>
        <taxon>rosids</taxon>
        <taxon>fabids</taxon>
        <taxon>Fabales</taxon>
        <taxon>Fabaceae</taxon>
        <taxon>Papilionoideae</taxon>
        <taxon>50 kb inversion clade</taxon>
        <taxon>NPAAA clade</taxon>
        <taxon>Hologalegina</taxon>
        <taxon>IRL clade</taxon>
        <taxon>Trifolieae</taxon>
        <taxon>Trifolium</taxon>
    </lineage>
</organism>
<evidence type="ECO:0000256" key="1">
    <source>
        <dbReference type="SAM" id="MobiDB-lite"/>
    </source>
</evidence>
<evidence type="ECO:0000313" key="2">
    <source>
        <dbReference type="EMBL" id="MCI73004.1"/>
    </source>
</evidence>
<keyword evidence="3" id="KW-1185">Reference proteome</keyword>
<proteinExistence type="predicted"/>
<comment type="caution">
    <text evidence="2">The sequence shown here is derived from an EMBL/GenBank/DDBJ whole genome shotgun (WGS) entry which is preliminary data.</text>
</comment>
<reference evidence="2 3" key="1">
    <citation type="journal article" date="2018" name="Front. Plant Sci.">
        <title>Red Clover (Trifolium pratense) and Zigzag Clover (T. medium) - A Picture of Genomic Similarities and Differences.</title>
        <authorList>
            <person name="Dluhosova J."/>
            <person name="Istvanek J."/>
            <person name="Nedelnik J."/>
            <person name="Repkova J."/>
        </authorList>
    </citation>
    <scope>NUCLEOTIDE SEQUENCE [LARGE SCALE GENOMIC DNA]</scope>
    <source>
        <strain evidence="3">cv. 10/8</strain>
        <tissue evidence="2">Leaf</tissue>
    </source>
</reference>
<dbReference type="Proteomes" id="UP000265520">
    <property type="component" value="Unassembled WGS sequence"/>
</dbReference>
<protein>
    <submittedName>
        <fullName evidence="2">Uncharacterized protein</fullName>
    </submittedName>
</protein>
<evidence type="ECO:0000313" key="3">
    <source>
        <dbReference type="Proteomes" id="UP000265520"/>
    </source>
</evidence>
<name>A0A392UK35_9FABA</name>
<feature type="non-terminal residue" evidence="2">
    <location>
        <position position="65"/>
    </location>
</feature>
<dbReference type="AlphaFoldDB" id="A0A392UK35"/>